<keyword evidence="3" id="KW-1185">Reference proteome</keyword>
<feature type="compositionally biased region" description="Low complexity" evidence="1">
    <location>
        <begin position="33"/>
        <end position="46"/>
    </location>
</feature>
<dbReference type="Proteomes" id="UP000293360">
    <property type="component" value="Unassembled WGS sequence"/>
</dbReference>
<evidence type="ECO:0000313" key="3">
    <source>
        <dbReference type="Proteomes" id="UP000293360"/>
    </source>
</evidence>
<name>A0A4Q4TA87_9PEZI</name>
<comment type="caution">
    <text evidence="2">The sequence shown here is derived from an EMBL/GenBank/DDBJ whole genome shotgun (WGS) entry which is preliminary data.</text>
</comment>
<feature type="compositionally biased region" description="Basic and acidic residues" evidence="1">
    <location>
        <begin position="18"/>
        <end position="27"/>
    </location>
</feature>
<organism evidence="2 3">
    <name type="scientific">Monosporascus ibericus</name>
    <dbReference type="NCBI Taxonomy" id="155417"/>
    <lineage>
        <taxon>Eukaryota</taxon>
        <taxon>Fungi</taxon>
        <taxon>Dikarya</taxon>
        <taxon>Ascomycota</taxon>
        <taxon>Pezizomycotina</taxon>
        <taxon>Sordariomycetes</taxon>
        <taxon>Xylariomycetidae</taxon>
        <taxon>Xylariales</taxon>
        <taxon>Xylariales incertae sedis</taxon>
        <taxon>Monosporascus</taxon>
    </lineage>
</organism>
<sequence>MSMTNPELIWAQVQEKKQRESIQRDRLNQQVKSSAASTHSESTTCSFDKDQIRNEPKPRRSLRDRVKDALRDGRRPSTTA</sequence>
<dbReference type="OrthoDB" id="5232757at2759"/>
<evidence type="ECO:0000256" key="1">
    <source>
        <dbReference type="SAM" id="MobiDB-lite"/>
    </source>
</evidence>
<evidence type="ECO:0000313" key="2">
    <source>
        <dbReference type="EMBL" id="RYP02434.1"/>
    </source>
</evidence>
<accession>A0A4Q4TA87</accession>
<proteinExistence type="predicted"/>
<feature type="region of interest" description="Disordered" evidence="1">
    <location>
        <begin position="18"/>
        <end position="80"/>
    </location>
</feature>
<protein>
    <submittedName>
        <fullName evidence="2">Uncharacterized protein</fullName>
    </submittedName>
</protein>
<dbReference type="EMBL" id="QJNU01000316">
    <property type="protein sequence ID" value="RYP02434.1"/>
    <property type="molecule type" value="Genomic_DNA"/>
</dbReference>
<reference evidence="2 3" key="1">
    <citation type="submission" date="2018-06" db="EMBL/GenBank/DDBJ databases">
        <title>Complete Genomes of Monosporascus.</title>
        <authorList>
            <person name="Robinson A.J."/>
            <person name="Natvig D.O."/>
        </authorList>
    </citation>
    <scope>NUCLEOTIDE SEQUENCE [LARGE SCALE GENOMIC DNA]</scope>
    <source>
        <strain evidence="2 3">CBS 110550</strain>
    </source>
</reference>
<dbReference type="AlphaFoldDB" id="A0A4Q4TA87"/>
<gene>
    <name evidence="2" type="ORF">DL764_005813</name>
</gene>
<feature type="compositionally biased region" description="Basic and acidic residues" evidence="1">
    <location>
        <begin position="47"/>
        <end position="80"/>
    </location>
</feature>